<dbReference type="PANTHER" id="PTHR33202:SF18">
    <property type="entry name" value="TRANSCRIPTIONAL REGULATOR FURA"/>
    <property type="match status" value="1"/>
</dbReference>
<name>A0A9D2TQ48_9CORY</name>
<evidence type="ECO:0000313" key="12">
    <source>
        <dbReference type="EMBL" id="HJC84990.1"/>
    </source>
</evidence>
<dbReference type="PANTHER" id="PTHR33202">
    <property type="entry name" value="ZINC UPTAKE REGULATION PROTEIN"/>
    <property type="match status" value="1"/>
</dbReference>
<keyword evidence="4" id="KW-0678">Repressor</keyword>
<dbReference type="GO" id="GO:1900376">
    <property type="term" value="P:regulation of secondary metabolite biosynthetic process"/>
    <property type="evidence" value="ECO:0007669"/>
    <property type="project" value="TreeGrafter"/>
</dbReference>
<feature type="binding site" evidence="11">
    <location>
        <position position="100"/>
    </location>
    <ligand>
        <name>Zn(2+)</name>
        <dbReference type="ChEBI" id="CHEBI:29105"/>
    </ligand>
</feature>
<dbReference type="GO" id="GO:0000976">
    <property type="term" value="F:transcription cis-regulatory region binding"/>
    <property type="evidence" value="ECO:0007669"/>
    <property type="project" value="TreeGrafter"/>
</dbReference>
<evidence type="ECO:0000256" key="8">
    <source>
        <dbReference type="ARBA" id="ARBA00023015"/>
    </source>
</evidence>
<dbReference type="GO" id="GO:0003700">
    <property type="term" value="F:DNA-binding transcription factor activity"/>
    <property type="evidence" value="ECO:0007669"/>
    <property type="project" value="InterPro"/>
</dbReference>
<dbReference type="Gene3D" id="3.30.1490.190">
    <property type="match status" value="1"/>
</dbReference>
<dbReference type="InterPro" id="IPR002481">
    <property type="entry name" value="FUR"/>
</dbReference>
<dbReference type="InterPro" id="IPR036388">
    <property type="entry name" value="WH-like_DNA-bd_sf"/>
</dbReference>
<dbReference type="Gene3D" id="1.10.10.10">
    <property type="entry name" value="Winged helix-like DNA-binding domain superfamily/Winged helix DNA-binding domain"/>
    <property type="match status" value="1"/>
</dbReference>
<evidence type="ECO:0000256" key="9">
    <source>
        <dbReference type="ARBA" id="ARBA00023125"/>
    </source>
</evidence>
<evidence type="ECO:0000256" key="7">
    <source>
        <dbReference type="ARBA" id="ARBA00023004"/>
    </source>
</evidence>
<organism evidence="12 13">
    <name type="scientific">Candidatus Corynebacterium faecigallinarum</name>
    <dbReference type="NCBI Taxonomy" id="2838528"/>
    <lineage>
        <taxon>Bacteria</taxon>
        <taxon>Bacillati</taxon>
        <taxon>Actinomycetota</taxon>
        <taxon>Actinomycetes</taxon>
        <taxon>Mycobacteriales</taxon>
        <taxon>Corynebacteriaceae</taxon>
        <taxon>Corynebacterium</taxon>
    </lineage>
</organism>
<dbReference type="CDD" id="cd07153">
    <property type="entry name" value="Fur_like"/>
    <property type="match status" value="1"/>
</dbReference>
<keyword evidence="7" id="KW-0408">Iron</keyword>
<gene>
    <name evidence="12" type="ORF">H9751_05515</name>
</gene>
<dbReference type="GO" id="GO:0008270">
    <property type="term" value="F:zinc ion binding"/>
    <property type="evidence" value="ECO:0007669"/>
    <property type="project" value="TreeGrafter"/>
</dbReference>
<dbReference type="SUPFAM" id="SSF46785">
    <property type="entry name" value="Winged helix' DNA-binding domain"/>
    <property type="match status" value="1"/>
</dbReference>
<keyword evidence="6 11" id="KW-0862">Zinc</keyword>
<reference evidence="12" key="1">
    <citation type="journal article" date="2021" name="PeerJ">
        <title>Extensive microbial diversity within the chicken gut microbiome revealed by metagenomics and culture.</title>
        <authorList>
            <person name="Gilroy R."/>
            <person name="Ravi A."/>
            <person name="Getino M."/>
            <person name="Pursley I."/>
            <person name="Horton D.L."/>
            <person name="Alikhan N.F."/>
            <person name="Baker D."/>
            <person name="Gharbi K."/>
            <person name="Hall N."/>
            <person name="Watson M."/>
            <person name="Adriaenssens E.M."/>
            <person name="Foster-Nyarko E."/>
            <person name="Jarju S."/>
            <person name="Secka A."/>
            <person name="Antonio M."/>
            <person name="Oren A."/>
            <person name="Chaudhuri R.R."/>
            <person name="La Ragione R."/>
            <person name="Hildebrand F."/>
            <person name="Pallen M.J."/>
        </authorList>
    </citation>
    <scope>NUCLEOTIDE SEQUENCE</scope>
    <source>
        <strain evidence="12">ChiHjej13B12-4958</strain>
    </source>
</reference>
<evidence type="ECO:0000313" key="13">
    <source>
        <dbReference type="Proteomes" id="UP000823858"/>
    </source>
</evidence>
<dbReference type="Pfam" id="PF01475">
    <property type="entry name" value="FUR"/>
    <property type="match status" value="1"/>
</dbReference>
<keyword evidence="3" id="KW-0963">Cytoplasm</keyword>
<comment type="subcellular location">
    <subcellularLocation>
        <location evidence="1">Cytoplasm</location>
    </subcellularLocation>
</comment>
<evidence type="ECO:0000256" key="5">
    <source>
        <dbReference type="ARBA" id="ARBA00022723"/>
    </source>
</evidence>
<keyword evidence="9" id="KW-0238">DNA-binding</keyword>
<evidence type="ECO:0000256" key="2">
    <source>
        <dbReference type="ARBA" id="ARBA00007957"/>
    </source>
</evidence>
<dbReference type="Proteomes" id="UP000823858">
    <property type="component" value="Unassembled WGS sequence"/>
</dbReference>
<evidence type="ECO:0000256" key="6">
    <source>
        <dbReference type="ARBA" id="ARBA00022833"/>
    </source>
</evidence>
<comment type="caution">
    <text evidence="12">The sequence shown here is derived from an EMBL/GenBank/DDBJ whole genome shotgun (WGS) entry which is preliminary data.</text>
</comment>
<dbReference type="GO" id="GO:0005737">
    <property type="term" value="C:cytoplasm"/>
    <property type="evidence" value="ECO:0007669"/>
    <property type="project" value="UniProtKB-SubCell"/>
</dbReference>
<evidence type="ECO:0000256" key="11">
    <source>
        <dbReference type="PIRSR" id="PIRSR602481-1"/>
    </source>
</evidence>
<evidence type="ECO:0000256" key="4">
    <source>
        <dbReference type="ARBA" id="ARBA00022491"/>
    </source>
</evidence>
<feature type="binding site" evidence="11">
    <location>
        <position position="138"/>
    </location>
    <ligand>
        <name>Zn(2+)</name>
        <dbReference type="ChEBI" id="CHEBI:29105"/>
    </ligand>
</feature>
<feature type="binding site" evidence="11">
    <location>
        <position position="97"/>
    </location>
    <ligand>
        <name>Zn(2+)</name>
        <dbReference type="ChEBI" id="CHEBI:29105"/>
    </ligand>
</feature>
<protein>
    <submittedName>
        <fullName evidence="12">Transcriptional repressor</fullName>
    </submittedName>
</protein>
<accession>A0A9D2TQ48</accession>
<sequence>MRTEPTDPWATRVREVGLRATPGRIAALKFIDDHPHSTTAEVHDGVSGELPSISLQSVHNVVNDLSVRGVLRRIDLPGSGGARYETERSDNHHHIQCVVCGRLEDVDCVVGAAPCLTPSDTHGMSTILAAEVTFRAICDTCLPGTTHDRDTQHRNTHIRTAVNHTQEEHQ</sequence>
<reference evidence="12" key="2">
    <citation type="submission" date="2021-04" db="EMBL/GenBank/DDBJ databases">
        <authorList>
            <person name="Gilroy R."/>
        </authorList>
    </citation>
    <scope>NUCLEOTIDE SEQUENCE</scope>
    <source>
        <strain evidence="12">ChiHjej13B12-4958</strain>
    </source>
</reference>
<dbReference type="InterPro" id="IPR043135">
    <property type="entry name" value="Fur_C"/>
</dbReference>
<dbReference type="AlphaFoldDB" id="A0A9D2TQ48"/>
<evidence type="ECO:0000256" key="1">
    <source>
        <dbReference type="ARBA" id="ARBA00004496"/>
    </source>
</evidence>
<dbReference type="InterPro" id="IPR036390">
    <property type="entry name" value="WH_DNA-bd_sf"/>
</dbReference>
<dbReference type="GO" id="GO:0045892">
    <property type="term" value="P:negative regulation of DNA-templated transcription"/>
    <property type="evidence" value="ECO:0007669"/>
    <property type="project" value="TreeGrafter"/>
</dbReference>
<keyword evidence="10" id="KW-0804">Transcription</keyword>
<comment type="cofactor">
    <cofactor evidence="11">
        <name>Zn(2+)</name>
        <dbReference type="ChEBI" id="CHEBI:29105"/>
    </cofactor>
    <text evidence="11">Binds 1 zinc ion per subunit.</text>
</comment>
<keyword evidence="5 11" id="KW-0479">Metal-binding</keyword>
<keyword evidence="8" id="KW-0805">Transcription regulation</keyword>
<proteinExistence type="inferred from homology"/>
<evidence type="ECO:0000256" key="3">
    <source>
        <dbReference type="ARBA" id="ARBA00022490"/>
    </source>
</evidence>
<comment type="similarity">
    <text evidence="2">Belongs to the Fur family.</text>
</comment>
<feature type="binding site" evidence="11">
    <location>
        <position position="141"/>
    </location>
    <ligand>
        <name>Zn(2+)</name>
        <dbReference type="ChEBI" id="CHEBI:29105"/>
    </ligand>
</feature>
<dbReference type="EMBL" id="DWVP01000014">
    <property type="protein sequence ID" value="HJC84990.1"/>
    <property type="molecule type" value="Genomic_DNA"/>
</dbReference>
<evidence type="ECO:0000256" key="10">
    <source>
        <dbReference type="ARBA" id="ARBA00023163"/>
    </source>
</evidence>